<dbReference type="AlphaFoldDB" id="A0A1A8ZXL7"/>
<organism evidence="3 4">
    <name type="scientific">Micromonospora narathiwatensis</name>
    <dbReference type="NCBI Taxonomy" id="299146"/>
    <lineage>
        <taxon>Bacteria</taxon>
        <taxon>Bacillati</taxon>
        <taxon>Actinomycetota</taxon>
        <taxon>Actinomycetes</taxon>
        <taxon>Micromonosporales</taxon>
        <taxon>Micromonosporaceae</taxon>
        <taxon>Micromonospora</taxon>
    </lineage>
</organism>
<dbReference type="CDD" id="cd12797">
    <property type="entry name" value="M23_peptidase"/>
    <property type="match status" value="1"/>
</dbReference>
<dbReference type="GO" id="GO:0004222">
    <property type="term" value="F:metalloendopeptidase activity"/>
    <property type="evidence" value="ECO:0007669"/>
    <property type="project" value="TreeGrafter"/>
</dbReference>
<evidence type="ECO:0000259" key="2">
    <source>
        <dbReference type="Pfam" id="PF01551"/>
    </source>
</evidence>
<feature type="domain" description="M23ase beta-sheet core" evidence="2">
    <location>
        <begin position="60"/>
        <end position="156"/>
    </location>
</feature>
<dbReference type="InterPro" id="IPR016047">
    <property type="entry name" value="M23ase_b-sheet_dom"/>
</dbReference>
<dbReference type="RefSeq" id="WP_167666955.1">
    <property type="nucleotide sequence ID" value="NZ_LT594324.1"/>
</dbReference>
<feature type="signal peptide" evidence="1">
    <location>
        <begin position="1"/>
        <end position="29"/>
    </location>
</feature>
<proteinExistence type="predicted"/>
<dbReference type="InterPro" id="IPR050570">
    <property type="entry name" value="Cell_wall_metabolism_enzyme"/>
</dbReference>
<gene>
    <name evidence="3" type="ORF">GA0070621_3218</name>
</gene>
<evidence type="ECO:0000256" key="1">
    <source>
        <dbReference type="SAM" id="SignalP"/>
    </source>
</evidence>
<dbReference type="SUPFAM" id="SSF51261">
    <property type="entry name" value="Duplicated hybrid motif"/>
    <property type="match status" value="1"/>
</dbReference>
<dbReference type="InterPro" id="IPR011055">
    <property type="entry name" value="Dup_hybrid_motif"/>
</dbReference>
<dbReference type="PATRIC" id="fig|299146.4.peg.3341"/>
<keyword evidence="1" id="KW-0732">Signal</keyword>
<feature type="chain" id="PRO_5008383054" evidence="1">
    <location>
        <begin position="30"/>
        <end position="290"/>
    </location>
</feature>
<dbReference type="PANTHER" id="PTHR21666">
    <property type="entry name" value="PEPTIDASE-RELATED"/>
    <property type="match status" value="1"/>
</dbReference>
<dbReference type="EMBL" id="LT594324">
    <property type="protein sequence ID" value="SBT48625.1"/>
    <property type="molecule type" value="Genomic_DNA"/>
</dbReference>
<reference evidence="3 4" key="1">
    <citation type="submission" date="2016-06" db="EMBL/GenBank/DDBJ databases">
        <authorList>
            <person name="Kjaerup R.B."/>
            <person name="Dalgaard T.S."/>
            <person name="Juul-Madsen H.R."/>
        </authorList>
    </citation>
    <scope>NUCLEOTIDE SEQUENCE [LARGE SCALE GENOMIC DNA]</scope>
    <source>
        <strain evidence="3 4">DSM 45248</strain>
    </source>
</reference>
<evidence type="ECO:0000313" key="4">
    <source>
        <dbReference type="Proteomes" id="UP000198765"/>
    </source>
</evidence>
<dbReference type="PANTHER" id="PTHR21666:SF270">
    <property type="entry name" value="MUREIN HYDROLASE ACTIVATOR ENVC"/>
    <property type="match status" value="1"/>
</dbReference>
<sequence length="290" mass="29867">MRLRHLLRAASAFVIGVAGTLLIANPAHAAPAFHLPFPCGQTWQGNSSNSSAHVSWEIDFNRGSTADADLGDTVLAAAAGTVEVSAHQGSTNGYGNLIVINHGGGYYTYYAHLDKRAVAAGAAVLRGQAIGAVGNTSKPGNDISPHLHFEVRYPDRAQSHIIKAVFNGSTFSYPNASVTSQNCATSYDPATVCGSGFEVIDSAKLGSAGTANLLWKGSTGENCVVTLKMANVGTATATSAFLEPQGAARSTDSGNFSYYAGPVIRTSPGCVKWGGSTGGSSYTSAFEHCG</sequence>
<dbReference type="Pfam" id="PF01551">
    <property type="entry name" value="Peptidase_M23"/>
    <property type="match status" value="1"/>
</dbReference>
<dbReference type="Gene3D" id="2.70.70.10">
    <property type="entry name" value="Glucose Permease (Domain IIA)"/>
    <property type="match status" value="1"/>
</dbReference>
<evidence type="ECO:0000313" key="3">
    <source>
        <dbReference type="EMBL" id="SBT48625.1"/>
    </source>
</evidence>
<accession>A0A1A8ZXL7</accession>
<dbReference type="Proteomes" id="UP000198765">
    <property type="component" value="Chromosome I"/>
</dbReference>
<protein>
    <submittedName>
        <fullName evidence="3">Peptidase family M23</fullName>
    </submittedName>
</protein>
<name>A0A1A8ZXL7_9ACTN</name>
<keyword evidence="4" id="KW-1185">Reference proteome</keyword>